<dbReference type="OrthoDB" id="3521097at2759"/>
<evidence type="ECO:0008006" key="4">
    <source>
        <dbReference type="Google" id="ProtNLM"/>
    </source>
</evidence>
<gene>
    <name evidence="2" type="ORF">OIDMADRAFT_55739</name>
</gene>
<dbReference type="Proteomes" id="UP000054321">
    <property type="component" value="Unassembled WGS sequence"/>
</dbReference>
<proteinExistence type="predicted"/>
<reference evidence="2 3" key="1">
    <citation type="submission" date="2014-04" db="EMBL/GenBank/DDBJ databases">
        <authorList>
            <consortium name="DOE Joint Genome Institute"/>
            <person name="Kuo A."/>
            <person name="Martino E."/>
            <person name="Perotto S."/>
            <person name="Kohler A."/>
            <person name="Nagy L.G."/>
            <person name="Floudas D."/>
            <person name="Copeland A."/>
            <person name="Barry K.W."/>
            <person name="Cichocki N."/>
            <person name="Veneault-Fourrey C."/>
            <person name="LaButti K."/>
            <person name="Lindquist E.A."/>
            <person name="Lipzen A."/>
            <person name="Lundell T."/>
            <person name="Morin E."/>
            <person name="Murat C."/>
            <person name="Sun H."/>
            <person name="Tunlid A."/>
            <person name="Henrissat B."/>
            <person name="Grigoriev I.V."/>
            <person name="Hibbett D.S."/>
            <person name="Martin F."/>
            <person name="Nordberg H.P."/>
            <person name="Cantor M.N."/>
            <person name="Hua S.X."/>
        </authorList>
    </citation>
    <scope>NUCLEOTIDE SEQUENCE [LARGE SCALE GENOMIC DNA]</scope>
    <source>
        <strain evidence="2 3">Zn</strain>
    </source>
</reference>
<evidence type="ECO:0000256" key="1">
    <source>
        <dbReference type="SAM" id="MobiDB-lite"/>
    </source>
</evidence>
<accession>A0A0C3GUU0</accession>
<evidence type="ECO:0000313" key="3">
    <source>
        <dbReference type="Proteomes" id="UP000054321"/>
    </source>
</evidence>
<dbReference type="STRING" id="913774.A0A0C3GUU0"/>
<name>A0A0C3GUU0_OIDMZ</name>
<feature type="region of interest" description="Disordered" evidence="1">
    <location>
        <begin position="57"/>
        <end position="112"/>
    </location>
</feature>
<dbReference type="PANTHER" id="PTHR38166:SF1">
    <property type="entry name" value="C2H2-TYPE DOMAIN-CONTAINING PROTEIN"/>
    <property type="match status" value="1"/>
</dbReference>
<dbReference type="PANTHER" id="PTHR38166">
    <property type="entry name" value="C2H2-TYPE DOMAIN-CONTAINING PROTEIN-RELATED"/>
    <property type="match status" value="1"/>
</dbReference>
<sequence length="246" mass="28238">MLSISEECIDYADSDFFSISSSSEEVGSRKSDDPFSPHFDASLRKAVLAFSTWKKFQEPAKSNQSSARNTTANTPRSGDSEGQTSQESRSRSRDQSAIDEDDNSVCLARKGRQQTAEGQRMTFACPFWKRDTSENKLCHRYTLSRIRDVKQHLHRCHKAPWYCYRCSESFLNEETQIRHIRADPPCQISRNVVANGLSETQLKDLRKKSDSALTEEKQWYAIWNIVFPGEWDISATVAQHAYYKSQ</sequence>
<dbReference type="HOGENOM" id="CLU_1129370_0_0_1"/>
<feature type="compositionally biased region" description="Polar residues" evidence="1">
    <location>
        <begin position="60"/>
        <end position="77"/>
    </location>
</feature>
<reference evidence="3" key="2">
    <citation type="submission" date="2015-01" db="EMBL/GenBank/DDBJ databases">
        <title>Evolutionary Origins and Diversification of the Mycorrhizal Mutualists.</title>
        <authorList>
            <consortium name="DOE Joint Genome Institute"/>
            <consortium name="Mycorrhizal Genomics Consortium"/>
            <person name="Kohler A."/>
            <person name="Kuo A."/>
            <person name="Nagy L.G."/>
            <person name="Floudas D."/>
            <person name="Copeland A."/>
            <person name="Barry K.W."/>
            <person name="Cichocki N."/>
            <person name="Veneault-Fourrey C."/>
            <person name="LaButti K."/>
            <person name="Lindquist E.A."/>
            <person name="Lipzen A."/>
            <person name="Lundell T."/>
            <person name="Morin E."/>
            <person name="Murat C."/>
            <person name="Riley R."/>
            <person name="Ohm R."/>
            <person name="Sun H."/>
            <person name="Tunlid A."/>
            <person name="Henrissat B."/>
            <person name="Grigoriev I.V."/>
            <person name="Hibbett D.S."/>
            <person name="Martin F."/>
        </authorList>
    </citation>
    <scope>NUCLEOTIDE SEQUENCE [LARGE SCALE GENOMIC DNA]</scope>
    <source>
        <strain evidence="3">Zn</strain>
    </source>
</reference>
<organism evidence="2 3">
    <name type="scientific">Oidiodendron maius (strain Zn)</name>
    <dbReference type="NCBI Taxonomy" id="913774"/>
    <lineage>
        <taxon>Eukaryota</taxon>
        <taxon>Fungi</taxon>
        <taxon>Dikarya</taxon>
        <taxon>Ascomycota</taxon>
        <taxon>Pezizomycotina</taxon>
        <taxon>Leotiomycetes</taxon>
        <taxon>Leotiomycetes incertae sedis</taxon>
        <taxon>Myxotrichaceae</taxon>
        <taxon>Oidiodendron</taxon>
    </lineage>
</organism>
<evidence type="ECO:0000313" key="2">
    <source>
        <dbReference type="EMBL" id="KIM99840.1"/>
    </source>
</evidence>
<keyword evidence="3" id="KW-1185">Reference proteome</keyword>
<protein>
    <recommendedName>
        <fullName evidence="4">C2H2-type domain-containing protein</fullName>
    </recommendedName>
</protein>
<dbReference type="AlphaFoldDB" id="A0A0C3GUU0"/>
<dbReference type="EMBL" id="KN832878">
    <property type="protein sequence ID" value="KIM99840.1"/>
    <property type="molecule type" value="Genomic_DNA"/>
</dbReference>
<dbReference type="InParanoid" id="A0A0C3GUU0"/>